<dbReference type="RefSeq" id="WP_377964327.1">
    <property type="nucleotide sequence ID" value="NZ_JBHZOL010000066.1"/>
</dbReference>
<gene>
    <name evidence="1" type="ORF">ACFVKH_09470</name>
</gene>
<proteinExistence type="predicted"/>
<accession>A0ABW6IE95</accession>
<evidence type="ECO:0000313" key="1">
    <source>
        <dbReference type="EMBL" id="MFE4106505.1"/>
    </source>
</evidence>
<evidence type="ECO:0000313" key="2">
    <source>
        <dbReference type="Proteomes" id="UP001600165"/>
    </source>
</evidence>
<sequence length="62" mass="6759">MFSQPHPLSDCGLVKHQSQAADSVNCAGWLFTTLERSQFPIHPDKIGVRLANLPQLSTGRGV</sequence>
<name>A0ABW6IE95_9CYAN</name>
<dbReference type="EMBL" id="JBHZOL010000066">
    <property type="protein sequence ID" value="MFE4106505.1"/>
    <property type="molecule type" value="Genomic_DNA"/>
</dbReference>
<dbReference type="Proteomes" id="UP001600165">
    <property type="component" value="Unassembled WGS sequence"/>
</dbReference>
<reference evidence="1 2" key="1">
    <citation type="submission" date="2024-10" db="EMBL/GenBank/DDBJ databases">
        <authorList>
            <person name="Ratan Roy A."/>
            <person name="Morales Sandoval P.H."/>
            <person name="De Los Santos Villalobos S."/>
            <person name="Chakraborty S."/>
            <person name="Mukherjee J."/>
        </authorList>
    </citation>
    <scope>NUCLEOTIDE SEQUENCE [LARGE SCALE GENOMIC DNA]</scope>
    <source>
        <strain evidence="1 2">S1</strain>
    </source>
</reference>
<protein>
    <submittedName>
        <fullName evidence="1">Uncharacterized protein</fullName>
    </submittedName>
</protein>
<comment type="caution">
    <text evidence="1">The sequence shown here is derived from an EMBL/GenBank/DDBJ whole genome shotgun (WGS) entry which is preliminary data.</text>
</comment>
<organism evidence="1 2">
    <name type="scientific">Almyronema epifaneia S1</name>
    <dbReference type="NCBI Taxonomy" id="2991925"/>
    <lineage>
        <taxon>Bacteria</taxon>
        <taxon>Bacillati</taxon>
        <taxon>Cyanobacteriota</taxon>
        <taxon>Cyanophyceae</taxon>
        <taxon>Nodosilineales</taxon>
        <taxon>Nodosilineaceae</taxon>
        <taxon>Almyronema</taxon>
        <taxon>Almyronema epifaneia</taxon>
    </lineage>
</organism>
<keyword evidence="2" id="KW-1185">Reference proteome</keyword>